<dbReference type="Gene3D" id="3.10.450.50">
    <property type="match status" value="1"/>
</dbReference>
<protein>
    <recommendedName>
        <fullName evidence="3">Scytalone dehydratase-like domain-containing protein</fullName>
    </recommendedName>
</protein>
<organism evidence="4 6">
    <name type="scientific">Adineta steineri</name>
    <dbReference type="NCBI Taxonomy" id="433720"/>
    <lineage>
        <taxon>Eukaryota</taxon>
        <taxon>Metazoa</taxon>
        <taxon>Spiralia</taxon>
        <taxon>Gnathifera</taxon>
        <taxon>Rotifera</taxon>
        <taxon>Eurotatoria</taxon>
        <taxon>Bdelloidea</taxon>
        <taxon>Adinetida</taxon>
        <taxon>Adinetidae</taxon>
        <taxon>Adineta</taxon>
    </lineage>
</organism>
<evidence type="ECO:0000313" key="4">
    <source>
        <dbReference type="EMBL" id="CAF1188840.1"/>
    </source>
</evidence>
<evidence type="ECO:0000313" key="6">
    <source>
        <dbReference type="Proteomes" id="UP000663845"/>
    </source>
</evidence>
<comment type="similarity">
    <text evidence="1">Belongs to the scytalone dehydratase family.</text>
</comment>
<dbReference type="EMBL" id="CAJNOG010000346">
    <property type="protein sequence ID" value="CAF1188840.1"/>
    <property type="molecule type" value="Genomic_DNA"/>
</dbReference>
<dbReference type="GO" id="GO:0016829">
    <property type="term" value="F:lyase activity"/>
    <property type="evidence" value="ECO:0007669"/>
    <property type="project" value="UniProtKB-KW"/>
</dbReference>
<dbReference type="SUPFAM" id="SSF54427">
    <property type="entry name" value="NTF2-like"/>
    <property type="match status" value="1"/>
</dbReference>
<evidence type="ECO:0000259" key="3">
    <source>
        <dbReference type="Pfam" id="PF02982"/>
    </source>
</evidence>
<sequence>MLDFNTYQELLTLTYKWTEAYDFKDWTLLRSILGDELLIDYSNILPGEPKKMTGEEFVAEISGPNLLGNENVKTQHLLGHHKFETLDDKMYGYYQSSVFHGKMEGNVCIKEAVGRGIVKHTYAKIGDEWKIVGIKVEKVICMIGDLKDIFEG</sequence>
<dbReference type="InterPro" id="IPR049884">
    <property type="entry name" value="Scytalone_dh"/>
</dbReference>
<comment type="caution">
    <text evidence="4">The sequence shown here is derived from an EMBL/GenBank/DDBJ whole genome shotgun (WGS) entry which is preliminary data.</text>
</comment>
<dbReference type="AlphaFoldDB" id="A0A814VR30"/>
<dbReference type="InterPro" id="IPR032710">
    <property type="entry name" value="NTF2-like_dom_sf"/>
</dbReference>
<dbReference type="EMBL" id="CAJOAZ010000686">
    <property type="protein sequence ID" value="CAF3696881.1"/>
    <property type="molecule type" value="Genomic_DNA"/>
</dbReference>
<dbReference type="Proteomes" id="UP000663844">
    <property type="component" value="Unassembled WGS sequence"/>
</dbReference>
<gene>
    <name evidence="4" type="ORF">JYZ213_LOCUS26217</name>
    <name evidence="5" type="ORF">OXD698_LOCUS12003</name>
</gene>
<accession>A0A814VR30</accession>
<evidence type="ECO:0000256" key="2">
    <source>
        <dbReference type="ARBA" id="ARBA00023239"/>
    </source>
</evidence>
<evidence type="ECO:0000313" key="5">
    <source>
        <dbReference type="EMBL" id="CAF3696881.1"/>
    </source>
</evidence>
<keyword evidence="2" id="KW-0456">Lyase</keyword>
<proteinExistence type="inferred from homology"/>
<dbReference type="Proteomes" id="UP000663845">
    <property type="component" value="Unassembled WGS sequence"/>
</dbReference>
<name>A0A814VR30_9BILA</name>
<dbReference type="Pfam" id="PF02982">
    <property type="entry name" value="Scytalone_dh"/>
    <property type="match status" value="1"/>
</dbReference>
<feature type="domain" description="Scytalone dehydratase-like" evidence="3">
    <location>
        <begin position="2"/>
        <end position="137"/>
    </location>
</feature>
<reference evidence="4" key="1">
    <citation type="submission" date="2021-02" db="EMBL/GenBank/DDBJ databases">
        <authorList>
            <person name="Nowell W R."/>
        </authorList>
    </citation>
    <scope>NUCLEOTIDE SEQUENCE</scope>
</reference>
<evidence type="ECO:0000256" key="1">
    <source>
        <dbReference type="ARBA" id="ARBA00008584"/>
    </source>
</evidence>